<evidence type="ECO:0000313" key="5">
    <source>
        <dbReference type="EMBL" id="CCE86786.1"/>
    </source>
</evidence>
<dbReference type="InterPro" id="IPR009072">
    <property type="entry name" value="Histone-fold"/>
</dbReference>
<dbReference type="EMBL" id="FO082046">
    <property type="protein sequence ID" value="CCE86786.1"/>
    <property type="molecule type" value="Genomic_DNA"/>
</dbReference>
<dbReference type="InterPro" id="IPR050568">
    <property type="entry name" value="Transcr_DNA_Rep_Reg"/>
</dbReference>
<dbReference type="OMA" id="HEGENDQ"/>
<dbReference type="eggNOG" id="KOG1658">
    <property type="taxonomic scope" value="Eukaryota"/>
</dbReference>
<protein>
    <submittedName>
        <fullName evidence="5">Piso0_005299 protein</fullName>
    </submittedName>
</protein>
<feature type="compositionally biased region" description="Basic and acidic residues" evidence="3">
    <location>
        <begin position="193"/>
        <end position="205"/>
    </location>
</feature>
<dbReference type="AlphaFoldDB" id="G8Y1T3"/>
<organism evidence="5 6">
    <name type="scientific">Pichia sorbitophila (strain ATCC MYA-4447 / BCRC 22081 / CBS 7064 / NBRC 10061 / NRRL Y-12695)</name>
    <name type="common">Hybrid yeast</name>
    <dbReference type="NCBI Taxonomy" id="559304"/>
    <lineage>
        <taxon>Eukaryota</taxon>
        <taxon>Fungi</taxon>
        <taxon>Dikarya</taxon>
        <taxon>Ascomycota</taxon>
        <taxon>Saccharomycotina</taxon>
        <taxon>Pichiomycetes</taxon>
        <taxon>Debaryomycetaceae</taxon>
        <taxon>Millerozyma</taxon>
    </lineage>
</organism>
<dbReference type="Proteomes" id="UP000005222">
    <property type="component" value="Chromosome N"/>
</dbReference>
<name>G8Y1T3_PICSO</name>
<feature type="region of interest" description="Disordered" evidence="3">
    <location>
        <begin position="1"/>
        <end position="75"/>
    </location>
</feature>
<dbReference type="InParanoid" id="G8Y1T3"/>
<gene>
    <name evidence="5" type="primary">Piso0_005299</name>
    <name evidence="5" type="ORF">GNLVRS01_PISO0N12091g</name>
</gene>
<feature type="domain" description="Transcription factor CBF/NF-Y/archaeal histone" evidence="4">
    <location>
        <begin position="82"/>
        <end position="145"/>
    </location>
</feature>
<dbReference type="GO" id="GO:0046982">
    <property type="term" value="F:protein heterodimerization activity"/>
    <property type="evidence" value="ECO:0007669"/>
    <property type="project" value="InterPro"/>
</dbReference>
<reference evidence="5 6" key="1">
    <citation type="journal article" date="2012" name="G3 (Bethesda)">
        <title>Pichia sorbitophila, an interspecies yeast hybrid reveals early steps of genome resolution following polyploidization.</title>
        <authorList>
            <person name="Leh Louis V."/>
            <person name="Despons L."/>
            <person name="Friedrich A."/>
            <person name="Martin T."/>
            <person name="Durrens P."/>
            <person name="Casaregola S."/>
            <person name="Neuveglise C."/>
            <person name="Fairhead C."/>
            <person name="Marck C."/>
            <person name="Cruz J.A."/>
            <person name="Straub M.L."/>
            <person name="Kugler V."/>
            <person name="Sacerdot C."/>
            <person name="Uzunov Z."/>
            <person name="Thierry A."/>
            <person name="Weiss S."/>
            <person name="Bleykasten C."/>
            <person name="De Montigny J."/>
            <person name="Jacques N."/>
            <person name="Jung P."/>
            <person name="Lemaire M."/>
            <person name="Mallet S."/>
            <person name="Morel G."/>
            <person name="Richard G.F."/>
            <person name="Sarkar A."/>
            <person name="Savel G."/>
            <person name="Schacherer J."/>
            <person name="Seret M.L."/>
            <person name="Talla E."/>
            <person name="Samson G."/>
            <person name="Jubin C."/>
            <person name="Poulain J."/>
            <person name="Vacherie B."/>
            <person name="Barbe V."/>
            <person name="Pelletier E."/>
            <person name="Sherman D.J."/>
            <person name="Westhof E."/>
            <person name="Weissenbach J."/>
            <person name="Baret P.V."/>
            <person name="Wincker P."/>
            <person name="Gaillardin C."/>
            <person name="Dujon B."/>
            <person name="Souciet J.L."/>
        </authorList>
    </citation>
    <scope>NUCLEOTIDE SEQUENCE [LARGE SCALE GENOMIC DNA]</scope>
    <source>
        <strain evidence="6">ATCC MYA-4447 / BCRC 22081 / CBS 7064 / NBRC 10061 / NRRL Y-12695</strain>
    </source>
</reference>
<sequence>MSSTPSPASVSNSQNAAPYEEQSETPNTTPLAVSNAASPVPEVEMTDANTNADAVDNIDHEGENDQAIDADGDDETQEELLTLPVSKIKKIFRLDPDYGGASKNAVYATGLATELFIQYFAEQASLLAKMDRRKKIQYKDFSNAVQSQDSLHFLSDIVPKTYPLGDLIEKKKINVPTTSEVADDDNDVEEHQEDVTEKPEREKKLKPLPKGQQTLNFPLMKAEPVAKAKIDDLVADD</sequence>
<dbReference type="SUPFAM" id="SSF47113">
    <property type="entry name" value="Histone-fold"/>
    <property type="match status" value="1"/>
</dbReference>
<keyword evidence="2" id="KW-0539">Nucleus</keyword>
<feature type="region of interest" description="Disordered" evidence="3">
    <location>
        <begin position="178"/>
        <end position="219"/>
    </location>
</feature>
<proteinExistence type="predicted"/>
<feature type="compositionally biased region" description="Low complexity" evidence="3">
    <location>
        <begin position="1"/>
        <end position="13"/>
    </location>
</feature>
<feature type="compositionally biased region" description="Polar residues" evidence="3">
    <location>
        <begin position="24"/>
        <end position="37"/>
    </location>
</feature>
<feature type="compositionally biased region" description="Acidic residues" evidence="3">
    <location>
        <begin position="64"/>
        <end position="75"/>
    </location>
</feature>
<accession>G8Y1T3</accession>
<dbReference type="STRING" id="559304.G8Y1T3"/>
<evidence type="ECO:0000256" key="1">
    <source>
        <dbReference type="ARBA" id="ARBA00004123"/>
    </source>
</evidence>
<evidence type="ECO:0000313" key="6">
    <source>
        <dbReference type="Proteomes" id="UP000005222"/>
    </source>
</evidence>
<dbReference type="PANTHER" id="PTHR10252:SF151">
    <property type="entry name" value="DNA POLYMERASE EPSILON NONCATALYTIC SUBUNIT"/>
    <property type="match status" value="1"/>
</dbReference>
<dbReference type="OrthoDB" id="636685at2759"/>
<dbReference type="PANTHER" id="PTHR10252">
    <property type="entry name" value="HISTONE-LIKE TRANSCRIPTION FACTOR CCAAT-RELATED"/>
    <property type="match status" value="1"/>
</dbReference>
<feature type="compositionally biased region" description="Acidic residues" evidence="3">
    <location>
        <begin position="181"/>
        <end position="192"/>
    </location>
</feature>
<dbReference type="Gene3D" id="1.10.20.10">
    <property type="entry name" value="Histone, subunit A"/>
    <property type="match status" value="1"/>
</dbReference>
<dbReference type="GO" id="GO:0008623">
    <property type="term" value="C:CHRAC"/>
    <property type="evidence" value="ECO:0007669"/>
    <property type="project" value="TreeGrafter"/>
</dbReference>
<dbReference type="HOGENOM" id="CLU_084533_0_0_1"/>
<dbReference type="GO" id="GO:0006261">
    <property type="term" value="P:DNA-templated DNA replication"/>
    <property type="evidence" value="ECO:0007669"/>
    <property type="project" value="TreeGrafter"/>
</dbReference>
<evidence type="ECO:0000256" key="2">
    <source>
        <dbReference type="ARBA" id="ARBA00023242"/>
    </source>
</evidence>
<dbReference type="InterPro" id="IPR003958">
    <property type="entry name" value="CBFA_NFYB_domain"/>
</dbReference>
<evidence type="ECO:0000256" key="3">
    <source>
        <dbReference type="SAM" id="MobiDB-lite"/>
    </source>
</evidence>
<comment type="subcellular location">
    <subcellularLocation>
        <location evidence="1">Nucleus</location>
    </subcellularLocation>
</comment>
<dbReference type="Pfam" id="PF00808">
    <property type="entry name" value="CBFD_NFYB_HMF"/>
    <property type="match status" value="1"/>
</dbReference>
<evidence type="ECO:0000259" key="4">
    <source>
        <dbReference type="Pfam" id="PF00808"/>
    </source>
</evidence>
<dbReference type="CDD" id="cd23645">
    <property type="entry name" value="HFD_Dpb3-like"/>
    <property type="match status" value="1"/>
</dbReference>
<keyword evidence="6" id="KW-1185">Reference proteome</keyword>